<dbReference type="NCBIfam" id="NF047593">
    <property type="entry name" value="IS66_ISAeme5_TnpA"/>
    <property type="match status" value="1"/>
</dbReference>
<dbReference type="KEGG" id="rher:EHE19_001860"/>
<gene>
    <name evidence="3" type="ORF">EHE19_001860</name>
    <name evidence="4" type="ORF">EHE19_005560</name>
    <name evidence="1" type="ORF">EHE19_011535</name>
    <name evidence="2" type="ORF">EHE19_013685</name>
</gene>
<dbReference type="RefSeq" id="WP_190530278.1">
    <property type="nucleotide sequence ID" value="NZ_CP061336.1"/>
</dbReference>
<dbReference type="EMBL" id="CP061336">
    <property type="protein sequence ID" value="QNU67914.1"/>
    <property type="molecule type" value="Genomic_DNA"/>
</dbReference>
<dbReference type="Proteomes" id="UP000306409">
    <property type="component" value="Chromosome"/>
</dbReference>
<proteinExistence type="predicted"/>
<dbReference type="KEGG" id="rher:EHE19_005560"/>
<evidence type="ECO:0000313" key="1">
    <source>
        <dbReference type="EMBL" id="QNU65560.1"/>
    </source>
</evidence>
<dbReference type="EMBL" id="CP061336">
    <property type="protein sequence ID" value="QNU67311.1"/>
    <property type="molecule type" value="Genomic_DNA"/>
</dbReference>
<name>A0A7H1VPJ9_9FIRM</name>
<protein>
    <submittedName>
        <fullName evidence="3">Uncharacterized protein</fullName>
    </submittedName>
</protein>
<dbReference type="AlphaFoldDB" id="A0A7H1VPJ9"/>
<evidence type="ECO:0000313" key="5">
    <source>
        <dbReference type="Proteomes" id="UP000306409"/>
    </source>
</evidence>
<dbReference type="EMBL" id="CP061336">
    <property type="protein sequence ID" value="QNU65933.1"/>
    <property type="molecule type" value="Genomic_DNA"/>
</dbReference>
<evidence type="ECO:0000313" key="4">
    <source>
        <dbReference type="EMBL" id="QNU67914.1"/>
    </source>
</evidence>
<accession>A0A7H1VPJ9</accession>
<evidence type="ECO:0000313" key="3">
    <source>
        <dbReference type="EMBL" id="QNU67311.1"/>
    </source>
</evidence>
<sequence>MGSVKRTNEEWIKLYEQQRMSGQTLKAWCAENNINLSTMSDKISRLKKAGLLSEQNSRRNRKTKVETKWAEVTSLATDTEIQVEINGFTVIVPVDFNEAAFIRVCKVLKLC</sequence>
<reference evidence="3 5" key="1">
    <citation type="submission" date="2020-09" db="EMBL/GenBank/DDBJ databases">
        <title>Characterization and genome sequencing of Ruminiclostridium sp. nov. MA18.</title>
        <authorList>
            <person name="Rettenmaier R."/>
            <person name="Kowollik M.-L."/>
            <person name="Liebl W."/>
            <person name="Zverlov V."/>
        </authorList>
    </citation>
    <scope>NUCLEOTIDE SEQUENCE [LARGE SCALE GENOMIC DNA]</scope>
    <source>
        <strain evidence="3 5">MA18</strain>
    </source>
</reference>
<dbReference type="KEGG" id="rher:EHE19_011535"/>
<dbReference type="KEGG" id="rher:EHE19_013685"/>
<dbReference type="EMBL" id="CP061336">
    <property type="protein sequence ID" value="QNU65560.1"/>
    <property type="molecule type" value="Genomic_DNA"/>
</dbReference>
<keyword evidence="5" id="KW-1185">Reference proteome</keyword>
<organism evidence="3 5">
    <name type="scientific">Ruminiclostridium herbifermentans</name>
    <dbReference type="NCBI Taxonomy" id="2488810"/>
    <lineage>
        <taxon>Bacteria</taxon>
        <taxon>Bacillati</taxon>
        <taxon>Bacillota</taxon>
        <taxon>Clostridia</taxon>
        <taxon>Eubacteriales</taxon>
        <taxon>Oscillospiraceae</taxon>
        <taxon>Ruminiclostridium</taxon>
    </lineage>
</organism>
<evidence type="ECO:0000313" key="2">
    <source>
        <dbReference type="EMBL" id="QNU65933.1"/>
    </source>
</evidence>